<sequence length="166" mass="18789">VKGYLLSAFSANRDIFHHGGKFIISHGGGKAESVLSREGGPQTQLADDQDSTDKSVRALLNTFASKNPLVLLVDDKYALFPYDLASSRYTYVVLGHFWISHAWAEYQPASNTRGRVVRYKFAFQWCEEQGPPWWIPKTDEDNCTPPTNTRFVLQHASKVYIPQTVH</sequence>
<gene>
    <name evidence="1" type="ORF">SERLA73DRAFT_52598</name>
</gene>
<dbReference type="AlphaFoldDB" id="F8PV10"/>
<dbReference type="EMBL" id="GL945479">
    <property type="protein sequence ID" value="EGO00090.1"/>
    <property type="molecule type" value="Genomic_DNA"/>
</dbReference>
<dbReference type="InParanoid" id="F8PV10"/>
<dbReference type="OrthoDB" id="2163491at2759"/>
<organism evidence="2">
    <name type="scientific">Serpula lacrymans var. lacrymans (strain S7.3)</name>
    <name type="common">Dry rot fungus</name>
    <dbReference type="NCBI Taxonomy" id="936435"/>
    <lineage>
        <taxon>Eukaryota</taxon>
        <taxon>Fungi</taxon>
        <taxon>Dikarya</taxon>
        <taxon>Basidiomycota</taxon>
        <taxon>Agaricomycotina</taxon>
        <taxon>Agaricomycetes</taxon>
        <taxon>Agaricomycetidae</taxon>
        <taxon>Boletales</taxon>
        <taxon>Coniophorineae</taxon>
        <taxon>Serpulaceae</taxon>
        <taxon>Serpula</taxon>
    </lineage>
</organism>
<proteinExistence type="predicted"/>
<dbReference type="OMA" id="FWISHAW"/>
<dbReference type="HOGENOM" id="CLU_1635818_0_0_1"/>
<accession>F8PV10</accession>
<protein>
    <submittedName>
        <fullName evidence="1">Uncharacterized protein</fullName>
    </submittedName>
</protein>
<reference evidence="2" key="1">
    <citation type="journal article" date="2011" name="Science">
        <title>The plant cell wall-decomposing machinery underlies the functional diversity of forest fungi.</title>
        <authorList>
            <person name="Eastwood D.C."/>
            <person name="Floudas D."/>
            <person name="Binder M."/>
            <person name="Majcherczyk A."/>
            <person name="Schneider P."/>
            <person name="Aerts A."/>
            <person name="Asiegbu F.O."/>
            <person name="Baker S.E."/>
            <person name="Barry K."/>
            <person name="Bendiksby M."/>
            <person name="Blumentritt M."/>
            <person name="Coutinho P.M."/>
            <person name="Cullen D."/>
            <person name="de Vries R.P."/>
            <person name="Gathman A."/>
            <person name="Goodell B."/>
            <person name="Henrissat B."/>
            <person name="Ihrmark K."/>
            <person name="Kauserud H."/>
            <person name="Kohler A."/>
            <person name="LaButti K."/>
            <person name="Lapidus A."/>
            <person name="Lavin J.L."/>
            <person name="Lee Y.-H."/>
            <person name="Lindquist E."/>
            <person name="Lilly W."/>
            <person name="Lucas S."/>
            <person name="Morin E."/>
            <person name="Murat C."/>
            <person name="Oguiza J.A."/>
            <person name="Park J."/>
            <person name="Pisabarro A.G."/>
            <person name="Riley R."/>
            <person name="Rosling A."/>
            <person name="Salamov A."/>
            <person name="Schmidt O."/>
            <person name="Schmutz J."/>
            <person name="Skrede I."/>
            <person name="Stenlid J."/>
            <person name="Wiebenga A."/>
            <person name="Xie X."/>
            <person name="Kuees U."/>
            <person name="Hibbett D.S."/>
            <person name="Hoffmeister D."/>
            <person name="Hoegberg N."/>
            <person name="Martin F."/>
            <person name="Grigoriev I.V."/>
            <person name="Watkinson S.C."/>
        </authorList>
    </citation>
    <scope>NUCLEOTIDE SEQUENCE [LARGE SCALE GENOMIC DNA]</scope>
    <source>
        <strain evidence="2">strain S7.3</strain>
    </source>
</reference>
<name>F8PV10_SERL3</name>
<keyword evidence="2" id="KW-1185">Reference proteome</keyword>
<dbReference type="STRING" id="936435.F8PV10"/>
<evidence type="ECO:0000313" key="2">
    <source>
        <dbReference type="Proteomes" id="UP000008063"/>
    </source>
</evidence>
<evidence type="ECO:0000313" key="1">
    <source>
        <dbReference type="EMBL" id="EGO00090.1"/>
    </source>
</evidence>
<dbReference type="Proteomes" id="UP000008063">
    <property type="component" value="Unassembled WGS sequence"/>
</dbReference>
<feature type="non-terminal residue" evidence="1">
    <location>
        <position position="1"/>
    </location>
</feature>